<dbReference type="EMBL" id="HBHP01008933">
    <property type="protein sequence ID" value="CAD9755166.1"/>
    <property type="molecule type" value="Transcribed_RNA"/>
</dbReference>
<sequence length="171" mass="18156">MGLRTSLPQSSLFVLPLIPSIICMILSLCGTAVMDVSDYSSCSDSKGESLQAFVVGCIVLGYLYSFYHGFSLVGPDWLSNIVSVMAYLVHALVLFGYCIFGSVAVAGVSSDCTKTALYGMANTFLPIYFLLSLLHITLGVMGFVQGQISADGGVDKATSETTHQSPDKKSP</sequence>
<keyword evidence="1" id="KW-0472">Membrane</keyword>
<protein>
    <submittedName>
        <fullName evidence="2">Uncharacterized protein</fullName>
    </submittedName>
</protein>
<accession>A0A7S2TKA1</accession>
<feature type="transmembrane region" description="Helical" evidence="1">
    <location>
        <begin position="12"/>
        <end position="33"/>
    </location>
</feature>
<evidence type="ECO:0000256" key="1">
    <source>
        <dbReference type="SAM" id="Phobius"/>
    </source>
</evidence>
<keyword evidence="1" id="KW-0812">Transmembrane</keyword>
<organism evidence="2">
    <name type="scientific">Lotharella oceanica</name>
    <dbReference type="NCBI Taxonomy" id="641309"/>
    <lineage>
        <taxon>Eukaryota</taxon>
        <taxon>Sar</taxon>
        <taxon>Rhizaria</taxon>
        <taxon>Cercozoa</taxon>
        <taxon>Chlorarachniophyceae</taxon>
        <taxon>Lotharella</taxon>
    </lineage>
</organism>
<feature type="transmembrane region" description="Helical" evidence="1">
    <location>
        <begin position="53"/>
        <end position="73"/>
    </location>
</feature>
<feature type="transmembrane region" description="Helical" evidence="1">
    <location>
        <begin position="85"/>
        <end position="105"/>
    </location>
</feature>
<dbReference type="AlphaFoldDB" id="A0A7S2TKA1"/>
<gene>
    <name evidence="2" type="ORF">LSP00402_LOCUS5577</name>
</gene>
<keyword evidence="1" id="KW-1133">Transmembrane helix</keyword>
<name>A0A7S2TKA1_9EUKA</name>
<feature type="transmembrane region" description="Helical" evidence="1">
    <location>
        <begin position="125"/>
        <end position="144"/>
    </location>
</feature>
<reference evidence="2" key="1">
    <citation type="submission" date="2021-01" db="EMBL/GenBank/DDBJ databases">
        <authorList>
            <person name="Corre E."/>
            <person name="Pelletier E."/>
            <person name="Niang G."/>
            <person name="Scheremetjew M."/>
            <person name="Finn R."/>
            <person name="Kale V."/>
            <person name="Holt S."/>
            <person name="Cochrane G."/>
            <person name="Meng A."/>
            <person name="Brown T."/>
            <person name="Cohen L."/>
        </authorList>
    </citation>
    <scope>NUCLEOTIDE SEQUENCE</scope>
    <source>
        <strain evidence="2">CCMP622</strain>
    </source>
</reference>
<evidence type="ECO:0000313" key="2">
    <source>
        <dbReference type="EMBL" id="CAD9755166.1"/>
    </source>
</evidence>
<proteinExistence type="predicted"/>